<organism evidence="2 3">
    <name type="scientific">Portunus trituberculatus</name>
    <name type="common">Swimming crab</name>
    <name type="synonym">Neptunus trituberculatus</name>
    <dbReference type="NCBI Taxonomy" id="210409"/>
    <lineage>
        <taxon>Eukaryota</taxon>
        <taxon>Metazoa</taxon>
        <taxon>Ecdysozoa</taxon>
        <taxon>Arthropoda</taxon>
        <taxon>Crustacea</taxon>
        <taxon>Multicrustacea</taxon>
        <taxon>Malacostraca</taxon>
        <taxon>Eumalacostraca</taxon>
        <taxon>Eucarida</taxon>
        <taxon>Decapoda</taxon>
        <taxon>Pleocyemata</taxon>
        <taxon>Brachyura</taxon>
        <taxon>Eubrachyura</taxon>
        <taxon>Portunoidea</taxon>
        <taxon>Portunidae</taxon>
        <taxon>Portuninae</taxon>
        <taxon>Portunus</taxon>
    </lineage>
</organism>
<keyword evidence="1" id="KW-0472">Membrane</keyword>
<evidence type="ECO:0000313" key="2">
    <source>
        <dbReference type="EMBL" id="MPC66256.1"/>
    </source>
</evidence>
<proteinExistence type="predicted"/>
<dbReference type="AlphaFoldDB" id="A0A5B7H8M3"/>
<gene>
    <name evidence="2" type="ORF">E2C01_060403</name>
</gene>
<dbReference type="Proteomes" id="UP000324222">
    <property type="component" value="Unassembled WGS sequence"/>
</dbReference>
<protein>
    <submittedName>
        <fullName evidence="2">Uncharacterized protein</fullName>
    </submittedName>
</protein>
<keyword evidence="1" id="KW-1133">Transmembrane helix</keyword>
<reference evidence="2 3" key="1">
    <citation type="submission" date="2019-05" db="EMBL/GenBank/DDBJ databases">
        <title>Another draft genome of Portunus trituberculatus and its Hox gene families provides insights of decapod evolution.</title>
        <authorList>
            <person name="Jeong J.-H."/>
            <person name="Song I."/>
            <person name="Kim S."/>
            <person name="Choi T."/>
            <person name="Kim D."/>
            <person name="Ryu S."/>
            <person name="Kim W."/>
        </authorList>
    </citation>
    <scope>NUCLEOTIDE SEQUENCE [LARGE SCALE GENOMIC DNA]</scope>
    <source>
        <tissue evidence="2">Muscle</tissue>
    </source>
</reference>
<accession>A0A5B7H8M3</accession>
<sequence length="74" mass="8422">MYSEMLVSPAITFFKGAPCILKCLCLPPSLFSKTLLRTERLWMTFFILFLLFFQSFSSSVTSDISILITTNISL</sequence>
<comment type="caution">
    <text evidence="2">The sequence shown here is derived from an EMBL/GenBank/DDBJ whole genome shotgun (WGS) entry which is preliminary data.</text>
</comment>
<evidence type="ECO:0000313" key="3">
    <source>
        <dbReference type="Proteomes" id="UP000324222"/>
    </source>
</evidence>
<feature type="transmembrane region" description="Helical" evidence="1">
    <location>
        <begin position="41"/>
        <end position="68"/>
    </location>
</feature>
<keyword evidence="1" id="KW-0812">Transmembrane</keyword>
<name>A0A5B7H8M3_PORTR</name>
<keyword evidence="3" id="KW-1185">Reference proteome</keyword>
<evidence type="ECO:0000256" key="1">
    <source>
        <dbReference type="SAM" id="Phobius"/>
    </source>
</evidence>
<dbReference type="EMBL" id="VSRR010024528">
    <property type="protein sequence ID" value="MPC66256.1"/>
    <property type="molecule type" value="Genomic_DNA"/>
</dbReference>